<dbReference type="InterPro" id="IPR002110">
    <property type="entry name" value="Ankyrin_rpt"/>
</dbReference>
<dbReference type="PANTHER" id="PTHR24121:SF22">
    <property type="entry name" value="PROTEIN ACCELERATED CELL DEATH 6-LIKE"/>
    <property type="match status" value="1"/>
</dbReference>
<organism evidence="3 4">
    <name type="scientific">Coptis chinensis</name>
    <dbReference type="NCBI Taxonomy" id="261450"/>
    <lineage>
        <taxon>Eukaryota</taxon>
        <taxon>Viridiplantae</taxon>
        <taxon>Streptophyta</taxon>
        <taxon>Embryophyta</taxon>
        <taxon>Tracheophyta</taxon>
        <taxon>Spermatophyta</taxon>
        <taxon>Magnoliopsida</taxon>
        <taxon>Ranunculales</taxon>
        <taxon>Ranunculaceae</taxon>
        <taxon>Coptidoideae</taxon>
        <taxon>Coptis</taxon>
    </lineage>
</organism>
<dbReference type="PROSITE" id="PS50088">
    <property type="entry name" value="ANK_REPEAT"/>
    <property type="match status" value="5"/>
</dbReference>
<dbReference type="Gene3D" id="1.25.40.20">
    <property type="entry name" value="Ankyrin repeat-containing domain"/>
    <property type="match status" value="3"/>
</dbReference>
<dbReference type="Proteomes" id="UP000631114">
    <property type="component" value="Unassembled WGS sequence"/>
</dbReference>
<dbReference type="SMART" id="SM00248">
    <property type="entry name" value="ANK"/>
    <property type="match status" value="9"/>
</dbReference>
<dbReference type="Pfam" id="PF12796">
    <property type="entry name" value="Ank_2"/>
    <property type="match status" value="3"/>
</dbReference>
<keyword evidence="4" id="KW-1185">Reference proteome</keyword>
<reference evidence="3 4" key="1">
    <citation type="submission" date="2020-10" db="EMBL/GenBank/DDBJ databases">
        <title>The Coptis chinensis genome and diversification of protoberbering-type alkaloids.</title>
        <authorList>
            <person name="Wang B."/>
            <person name="Shu S."/>
            <person name="Song C."/>
            <person name="Liu Y."/>
        </authorList>
    </citation>
    <scope>NUCLEOTIDE SEQUENCE [LARGE SCALE GENOMIC DNA]</scope>
    <source>
        <strain evidence="3">HL-2020</strain>
        <tissue evidence="3">Leaf</tissue>
    </source>
</reference>
<evidence type="ECO:0000313" key="4">
    <source>
        <dbReference type="Proteomes" id="UP000631114"/>
    </source>
</evidence>
<comment type="caution">
    <text evidence="3">The sequence shown here is derived from an EMBL/GenBank/DDBJ whole genome shotgun (WGS) entry which is preliminary data.</text>
</comment>
<keyword evidence="2" id="KW-0472">Membrane</keyword>
<dbReference type="SUPFAM" id="SSF48403">
    <property type="entry name" value="Ankyrin repeat"/>
    <property type="match status" value="1"/>
</dbReference>
<keyword evidence="2" id="KW-1133">Transmembrane helix</keyword>
<keyword evidence="2" id="KW-0812">Transmembrane</keyword>
<dbReference type="Pfam" id="PF00023">
    <property type="entry name" value="Ank"/>
    <property type="match status" value="1"/>
</dbReference>
<dbReference type="PANTHER" id="PTHR24121">
    <property type="entry name" value="NO MECHANORECEPTOR POTENTIAL C, ISOFORM D-RELATED"/>
    <property type="match status" value="1"/>
</dbReference>
<dbReference type="PROSITE" id="PS50297">
    <property type="entry name" value="ANK_REP_REGION"/>
    <property type="match status" value="5"/>
</dbReference>
<keyword evidence="1" id="KW-0040">ANK repeat</keyword>
<feature type="repeat" description="ANK" evidence="1">
    <location>
        <begin position="356"/>
        <end position="376"/>
    </location>
</feature>
<evidence type="ECO:0000313" key="3">
    <source>
        <dbReference type="EMBL" id="KAF9596027.1"/>
    </source>
</evidence>
<dbReference type="InterPro" id="IPR036770">
    <property type="entry name" value="Ankyrin_rpt-contain_sf"/>
</dbReference>
<evidence type="ECO:0000256" key="2">
    <source>
        <dbReference type="SAM" id="Phobius"/>
    </source>
</evidence>
<feature type="transmembrane region" description="Helical" evidence="2">
    <location>
        <begin position="480"/>
        <end position="500"/>
    </location>
</feature>
<dbReference type="AlphaFoldDB" id="A0A835HD21"/>
<proteinExistence type="predicted"/>
<sequence length="543" mass="60824">MDPMLYEVEKTGYTEGVALEKKWSICMDPMLNEVDETGYKEGLAHKVMEENTDVLQQVTTNKETSIHIAARYGHYELINFILIRYPILLRALLSIANLVGDTPLHIAARAGHLHILNLLIGCAKNSQSSSWRDIETGRAEATEIMRKQNRKKDTIMHEVARNCHLEIVFLLIKEDRELLCITNDVGESPLHVAVEAGKLDVIDEMLKAGHCCYKGPNGRTALHAAVIHKRPDIAKKLLEKRRELVEEADDNRRTPLHFASAFGFLDSVKMLLDQDISTSYLLDKSGSPPIHISAQYGHLNIIKEFLKRQPQLKYLLNGRGQNILHIASKSQQWNVVKYILNEEGFDGGLSNGQDKDGNTPLHEAVITGDPYIVRILAVRVDLMSLNNKRLSAVDIARSQYKERTGGKKSARAVRVPALKYGPLIRKGAAILLVLLQLLNNKLLTSLVLRFSQLLTAAALCSMLQAFMAGVNVTLDNEKQLISMISSFGYTSYIFVFFLLLGAPLCTMNSRLEVKVCVCSFSWLSGLNLLSAENDVSILFRYDK</sequence>
<feature type="repeat" description="ANK" evidence="1">
    <location>
        <begin position="185"/>
        <end position="209"/>
    </location>
</feature>
<feature type="repeat" description="ANK" evidence="1">
    <location>
        <begin position="251"/>
        <end position="283"/>
    </location>
</feature>
<feature type="transmembrane region" description="Helical" evidence="2">
    <location>
        <begin position="450"/>
        <end position="474"/>
    </location>
</feature>
<accession>A0A835HD21</accession>
<feature type="repeat" description="ANK" evidence="1">
    <location>
        <begin position="99"/>
        <end position="120"/>
    </location>
</feature>
<name>A0A835HD21_9MAGN</name>
<dbReference type="EMBL" id="JADFTS010000007">
    <property type="protein sequence ID" value="KAF9596027.1"/>
    <property type="molecule type" value="Genomic_DNA"/>
</dbReference>
<dbReference type="OrthoDB" id="598775at2759"/>
<evidence type="ECO:0000256" key="1">
    <source>
        <dbReference type="PROSITE-ProRule" id="PRU00023"/>
    </source>
</evidence>
<protein>
    <submittedName>
        <fullName evidence="3">Uncharacterized protein</fullName>
    </submittedName>
</protein>
<feature type="repeat" description="ANK" evidence="1">
    <location>
        <begin position="217"/>
        <end position="240"/>
    </location>
</feature>
<gene>
    <name evidence="3" type="ORF">IFM89_006954</name>
</gene>